<dbReference type="EMBL" id="JH159167">
    <property type="protein sequence ID" value="EGZ05289.1"/>
    <property type="molecule type" value="Genomic_DNA"/>
</dbReference>
<dbReference type="AlphaFoldDB" id="G5AGK9"/>
<dbReference type="KEGG" id="psoj:PHYSODRAFT_342453"/>
<protein>
    <submittedName>
        <fullName evidence="1">Uncharacterized protein</fullName>
    </submittedName>
</protein>
<accession>G5AGK9</accession>
<keyword evidence="2" id="KW-1185">Reference proteome</keyword>
<evidence type="ECO:0000313" key="1">
    <source>
        <dbReference type="EMBL" id="EGZ05289.1"/>
    </source>
</evidence>
<dbReference type="RefSeq" id="XP_009539210.1">
    <property type="nucleotide sequence ID" value="XM_009540915.1"/>
</dbReference>
<proteinExistence type="predicted"/>
<dbReference type="Proteomes" id="UP000002640">
    <property type="component" value="Unassembled WGS sequence"/>
</dbReference>
<gene>
    <name evidence="1" type="ORF">PHYSODRAFT_342453</name>
</gene>
<reference evidence="1 2" key="1">
    <citation type="journal article" date="2006" name="Science">
        <title>Phytophthora genome sequences uncover evolutionary origins and mechanisms of pathogenesis.</title>
        <authorList>
            <person name="Tyler B.M."/>
            <person name="Tripathy S."/>
            <person name="Zhang X."/>
            <person name="Dehal P."/>
            <person name="Jiang R.H."/>
            <person name="Aerts A."/>
            <person name="Arredondo F.D."/>
            <person name="Baxter L."/>
            <person name="Bensasson D."/>
            <person name="Beynon J.L."/>
            <person name="Chapman J."/>
            <person name="Damasceno C.M."/>
            <person name="Dorrance A.E."/>
            <person name="Dou D."/>
            <person name="Dickerman A.W."/>
            <person name="Dubchak I.L."/>
            <person name="Garbelotto M."/>
            <person name="Gijzen M."/>
            <person name="Gordon S.G."/>
            <person name="Govers F."/>
            <person name="Grunwald N.J."/>
            <person name="Huang W."/>
            <person name="Ivors K.L."/>
            <person name="Jones R.W."/>
            <person name="Kamoun S."/>
            <person name="Krampis K."/>
            <person name="Lamour K.H."/>
            <person name="Lee M.K."/>
            <person name="McDonald W.H."/>
            <person name="Medina M."/>
            <person name="Meijer H.J."/>
            <person name="Nordberg E.K."/>
            <person name="Maclean D.J."/>
            <person name="Ospina-Giraldo M.D."/>
            <person name="Morris P.F."/>
            <person name="Phuntumart V."/>
            <person name="Putnam N.H."/>
            <person name="Rash S."/>
            <person name="Rose J.K."/>
            <person name="Sakihama Y."/>
            <person name="Salamov A.A."/>
            <person name="Savidor A."/>
            <person name="Scheuring C.F."/>
            <person name="Smith B.M."/>
            <person name="Sobral B.W."/>
            <person name="Terry A."/>
            <person name="Torto-Alalibo T.A."/>
            <person name="Win J."/>
            <person name="Xu Z."/>
            <person name="Zhang H."/>
            <person name="Grigoriev I.V."/>
            <person name="Rokhsar D.S."/>
            <person name="Boore J.L."/>
        </authorList>
    </citation>
    <scope>NUCLEOTIDE SEQUENCE [LARGE SCALE GENOMIC DNA]</scope>
    <source>
        <strain evidence="1 2">P6497</strain>
    </source>
</reference>
<dbReference type="InParanoid" id="G5AGK9"/>
<evidence type="ECO:0000313" key="2">
    <source>
        <dbReference type="Proteomes" id="UP000002640"/>
    </source>
</evidence>
<name>G5AGK9_PHYSP</name>
<organism evidence="1 2">
    <name type="scientific">Phytophthora sojae (strain P6497)</name>
    <name type="common">Soybean stem and root rot agent</name>
    <name type="synonym">Phytophthora megasperma f. sp. glycines</name>
    <dbReference type="NCBI Taxonomy" id="1094619"/>
    <lineage>
        <taxon>Eukaryota</taxon>
        <taxon>Sar</taxon>
        <taxon>Stramenopiles</taxon>
        <taxon>Oomycota</taxon>
        <taxon>Peronosporomycetes</taxon>
        <taxon>Peronosporales</taxon>
        <taxon>Peronosporaceae</taxon>
        <taxon>Phytophthora</taxon>
    </lineage>
</organism>
<sequence length="89" mass="10187">MTKRSEQCSPGQQPEIKVISPKVDKFLTLAPHTTQNRTGVFLTGSKLELQQQSLIPRTIVKTTAWSVVADYFRLFRYALTAYVPMSERR</sequence>
<dbReference type="GeneID" id="20648282"/>